<keyword evidence="1" id="KW-0378">Hydrolase</keyword>
<organism evidence="3 4">
    <name type="scientific">Nocardiopsis flavescens</name>
    <dbReference type="NCBI Taxonomy" id="758803"/>
    <lineage>
        <taxon>Bacteria</taxon>
        <taxon>Bacillati</taxon>
        <taxon>Actinomycetota</taxon>
        <taxon>Actinomycetes</taxon>
        <taxon>Streptosporangiales</taxon>
        <taxon>Nocardiopsidaceae</taxon>
        <taxon>Nocardiopsis</taxon>
    </lineage>
</organism>
<dbReference type="Pfam" id="PF00561">
    <property type="entry name" value="Abhydrolase_1"/>
    <property type="match status" value="1"/>
</dbReference>
<dbReference type="InterPro" id="IPR029058">
    <property type="entry name" value="AB_hydrolase_fold"/>
</dbReference>
<dbReference type="EMBL" id="FQZK01000039">
    <property type="protein sequence ID" value="SHK87501.1"/>
    <property type="molecule type" value="Genomic_DNA"/>
</dbReference>
<dbReference type="GO" id="GO:0016020">
    <property type="term" value="C:membrane"/>
    <property type="evidence" value="ECO:0007669"/>
    <property type="project" value="TreeGrafter"/>
</dbReference>
<dbReference type="Gene3D" id="3.40.50.1820">
    <property type="entry name" value="alpha/beta hydrolase"/>
    <property type="match status" value="1"/>
</dbReference>
<name>A0A1M6W144_9ACTN</name>
<keyword evidence="4" id="KW-1185">Reference proteome</keyword>
<feature type="domain" description="AB hydrolase-1" evidence="2">
    <location>
        <begin position="26"/>
        <end position="129"/>
    </location>
</feature>
<proteinExistence type="predicted"/>
<dbReference type="PRINTS" id="PR00412">
    <property type="entry name" value="EPOXHYDRLASE"/>
</dbReference>
<dbReference type="RefSeq" id="WP_073384246.1">
    <property type="nucleotide sequence ID" value="NZ_FQZK01000039.1"/>
</dbReference>
<dbReference type="PRINTS" id="PR00111">
    <property type="entry name" value="ABHYDROLASE"/>
</dbReference>
<dbReference type="STRING" id="758803.SAMN05421803_1399"/>
<dbReference type="AlphaFoldDB" id="A0A1M6W144"/>
<accession>A0A1M6W144</accession>
<evidence type="ECO:0000256" key="1">
    <source>
        <dbReference type="ARBA" id="ARBA00022801"/>
    </source>
</evidence>
<protein>
    <submittedName>
        <fullName evidence="3">Pimeloyl-ACP methyl ester carboxylesterase</fullName>
    </submittedName>
</protein>
<evidence type="ECO:0000313" key="3">
    <source>
        <dbReference type="EMBL" id="SHK87501.1"/>
    </source>
</evidence>
<reference evidence="3 4" key="1">
    <citation type="submission" date="2016-11" db="EMBL/GenBank/DDBJ databases">
        <authorList>
            <person name="Jaros S."/>
            <person name="Januszkiewicz K."/>
            <person name="Wedrychowicz H."/>
        </authorList>
    </citation>
    <scope>NUCLEOTIDE SEQUENCE [LARGE SCALE GENOMIC DNA]</scope>
    <source>
        <strain evidence="3 4">CGMCC 4.5723</strain>
    </source>
</reference>
<evidence type="ECO:0000259" key="2">
    <source>
        <dbReference type="Pfam" id="PF00561"/>
    </source>
</evidence>
<dbReference type="SUPFAM" id="SSF53474">
    <property type="entry name" value="alpha/beta-Hydrolases"/>
    <property type="match status" value="1"/>
</dbReference>
<dbReference type="OrthoDB" id="9804723at2"/>
<sequence length="244" mass="25472">MSANLVGDVTMRYVDLRPQSPADAVPVLLLHGFGTNFGMNWEAAGWPRFLGAEGLRVIGPDLRGHGASEKPLDDASYLPEHFVSDIIALLDELGVDEVDAVGYSMGSRLAWELALTRPGRVRRLVLGGFGPADAFEGTDLSAPGQGATPFDHVFRTVAGLPGNDPAALAACARGQAARPFSPKPPVTQPTLLVTGAADEIAAGAGELAAAVGGSHVEVPRRDHVNAVSSRVFKQSVVDFLTSQG</sequence>
<dbReference type="PANTHER" id="PTHR43798:SF31">
    <property type="entry name" value="AB HYDROLASE SUPERFAMILY PROTEIN YCLE"/>
    <property type="match status" value="1"/>
</dbReference>
<evidence type="ECO:0000313" key="4">
    <source>
        <dbReference type="Proteomes" id="UP000184452"/>
    </source>
</evidence>
<dbReference type="GO" id="GO:0016787">
    <property type="term" value="F:hydrolase activity"/>
    <property type="evidence" value="ECO:0007669"/>
    <property type="project" value="UniProtKB-KW"/>
</dbReference>
<dbReference type="InterPro" id="IPR050266">
    <property type="entry name" value="AB_hydrolase_sf"/>
</dbReference>
<dbReference type="Proteomes" id="UP000184452">
    <property type="component" value="Unassembled WGS sequence"/>
</dbReference>
<dbReference type="InterPro" id="IPR000639">
    <property type="entry name" value="Epox_hydrolase-like"/>
</dbReference>
<dbReference type="InterPro" id="IPR000073">
    <property type="entry name" value="AB_hydrolase_1"/>
</dbReference>
<dbReference type="PANTHER" id="PTHR43798">
    <property type="entry name" value="MONOACYLGLYCEROL LIPASE"/>
    <property type="match status" value="1"/>
</dbReference>
<gene>
    <name evidence="3" type="ORF">SAMN05421803_1399</name>
</gene>